<keyword evidence="2" id="KW-0614">Plasmid</keyword>
<evidence type="ECO:0000313" key="3">
    <source>
        <dbReference type="Proteomes" id="UP000007575"/>
    </source>
</evidence>
<keyword evidence="3" id="KW-1185">Reference proteome</keyword>
<keyword evidence="1" id="KW-0812">Transmembrane</keyword>
<reference evidence="2 3" key="1">
    <citation type="journal article" date="2012" name="PLoS ONE">
        <title>Genome sequence and transcriptome analysis of the radioresistant bacterium Deinococcus gobiensis: insights into the extreme environmental adaptations.</title>
        <authorList>
            <person name="Yuan M."/>
            <person name="Chen M."/>
            <person name="Zhang W."/>
            <person name="Lu W."/>
            <person name="Wang J."/>
            <person name="Yang M."/>
            <person name="Zhao P."/>
            <person name="Tang R."/>
            <person name="Li X."/>
            <person name="Hao Y."/>
            <person name="Zhou Z."/>
            <person name="Zhan Y."/>
            <person name="Yu H."/>
            <person name="Teng C."/>
            <person name="Yan Y."/>
            <person name="Ping S."/>
            <person name="Wang Y."/>
            <person name="Lin M."/>
        </authorList>
    </citation>
    <scope>NUCLEOTIDE SEQUENCE [LARGE SCALE GENOMIC DNA]</scope>
    <source>
        <strain evidence="3">DSM 21396 / JCM 16679 / CGMCC 1.7299 / I-0</strain>
        <plasmid evidence="2">P5</plasmid>
    </source>
</reference>
<protein>
    <submittedName>
        <fullName evidence="2">Uncharacterized protein</fullName>
    </submittedName>
</protein>
<dbReference type="HOGENOM" id="CLU_3117052_0_0_0"/>
<organism evidence="2 3">
    <name type="scientific">Deinococcus gobiensis (strain DSM 21396 / JCM 16679 / CGMCC 1.7299 / I-0)</name>
    <dbReference type="NCBI Taxonomy" id="745776"/>
    <lineage>
        <taxon>Bacteria</taxon>
        <taxon>Thermotogati</taxon>
        <taxon>Deinococcota</taxon>
        <taxon>Deinococci</taxon>
        <taxon>Deinococcales</taxon>
        <taxon>Deinococcaceae</taxon>
        <taxon>Deinococcus</taxon>
    </lineage>
</organism>
<gene>
    <name evidence="2" type="ordered locus">DGo_PE0064</name>
</gene>
<evidence type="ECO:0000313" key="2">
    <source>
        <dbReference type="EMBL" id="AFD28208.1"/>
    </source>
</evidence>
<geneLocation type="plasmid" evidence="2 3">
    <name>P5</name>
</geneLocation>
<dbReference type="Proteomes" id="UP000007575">
    <property type="component" value="Plasmid P5"/>
</dbReference>
<keyword evidence="1" id="KW-0472">Membrane</keyword>
<feature type="transmembrane region" description="Helical" evidence="1">
    <location>
        <begin position="26"/>
        <end position="42"/>
    </location>
</feature>
<dbReference type="EMBL" id="CP002196">
    <property type="protein sequence ID" value="AFD28208.1"/>
    <property type="molecule type" value="Genomic_DNA"/>
</dbReference>
<sequence length="50" mass="5292">MLSWSGVALGLLATGGDQVGMVHVPLMVAALVLSALGICRWWRGGLRWDA</sequence>
<accession>H8H3W1</accession>
<keyword evidence="1" id="KW-1133">Transmembrane helix</keyword>
<dbReference type="KEGG" id="dgo:DGo_PE0064"/>
<proteinExistence type="predicted"/>
<evidence type="ECO:0000256" key="1">
    <source>
        <dbReference type="SAM" id="Phobius"/>
    </source>
</evidence>
<name>H8H3W1_DEIGI</name>
<dbReference type="AlphaFoldDB" id="H8H3W1"/>